<dbReference type="EMBL" id="HE577329">
    <property type="protein sequence ID" value="CCD02002.1"/>
    <property type="molecule type" value="Genomic_DNA"/>
</dbReference>
<proteinExistence type="predicted"/>
<sequence>MTVEWKGLEDFAANIEKGGIAVKKKLGFDILAEATKMTPVDTGRLRAGWKFDHDDRLDGRWEISNPVEYAVHVEFGTPKMAARLMLTRAVQRVMARFDQIVRSVMR</sequence>
<gene>
    <name evidence="1" type="ORF">AZOBR_p270198</name>
</gene>
<dbReference type="InterPro" id="IPR010064">
    <property type="entry name" value="HK97-gp10_tail"/>
</dbReference>
<accession>A0A9P1NQJ6</accession>
<reference evidence="1 2" key="1">
    <citation type="journal article" date="2011" name="PLoS Genet.">
        <title>Azospirillum genomes reveal transition of bacteria from aquatic to terrestrial environments.</title>
        <authorList>
            <person name="Wisniewski-Dye F."/>
            <person name="Borziak K."/>
            <person name="Khalsa-Moyers G."/>
            <person name="Alexandre G."/>
            <person name="Sukharnikov L.O."/>
            <person name="Wuichet K."/>
            <person name="Hurst G.B."/>
            <person name="McDonald W.H."/>
            <person name="Robertson J.S."/>
            <person name="Barbe V."/>
            <person name="Calteau A."/>
            <person name="Rouy Z."/>
            <person name="Mangenot S."/>
            <person name="Prigent-Combaret C."/>
            <person name="Normand P."/>
            <person name="Boyer M."/>
            <person name="Siguier P."/>
            <person name="Dessaux Y."/>
            <person name="Elmerich C."/>
            <person name="Condemine G."/>
            <person name="Krishnen G."/>
            <person name="Kennedy I."/>
            <person name="Paterson A.H."/>
            <person name="Gonzalez V."/>
            <person name="Mavingui P."/>
            <person name="Zhulin I.B."/>
        </authorList>
    </citation>
    <scope>NUCLEOTIDE SEQUENCE [LARGE SCALE GENOMIC DNA]</scope>
    <source>
        <strain evidence="1 2">Sp245</strain>
    </source>
</reference>
<evidence type="ECO:0000313" key="2">
    <source>
        <dbReference type="Proteomes" id="UP000007319"/>
    </source>
</evidence>
<protein>
    <submittedName>
        <fullName evidence="1">Uncharacterized protein</fullName>
    </submittedName>
</protein>
<keyword evidence="2" id="KW-1185">Reference proteome</keyword>
<dbReference type="Pfam" id="PF04883">
    <property type="entry name" value="HK97-gp10_like"/>
    <property type="match status" value="1"/>
</dbReference>
<dbReference type="AlphaFoldDB" id="A0A9P1NQJ6"/>
<name>A0A9P1NQJ6_9PROT</name>
<dbReference type="KEGG" id="abs:AZOBR_p270198"/>
<dbReference type="Proteomes" id="UP000007319">
    <property type="component" value="Plasmid AZOBR_p2"/>
</dbReference>
<organism evidence="1 2">
    <name type="scientific">Azospirillum baldaniorum</name>
    <dbReference type="NCBI Taxonomy" id="1064539"/>
    <lineage>
        <taxon>Bacteria</taxon>
        <taxon>Pseudomonadati</taxon>
        <taxon>Pseudomonadota</taxon>
        <taxon>Alphaproteobacteria</taxon>
        <taxon>Rhodospirillales</taxon>
        <taxon>Azospirillaceae</taxon>
        <taxon>Azospirillum</taxon>
    </lineage>
</organism>
<evidence type="ECO:0000313" key="1">
    <source>
        <dbReference type="EMBL" id="CCD02002.1"/>
    </source>
</evidence>
<geneLocation type="plasmid" evidence="1 2">
    <name>AZOBR_p2</name>
</geneLocation>
<dbReference type="RefSeq" id="WP_014242336.1">
    <property type="nucleotide sequence ID" value="NC_016618.1"/>
</dbReference>
<keyword evidence="1" id="KW-0614">Plasmid</keyword>